<dbReference type="InterPro" id="IPR001602">
    <property type="entry name" value="UPF0047_YjbQ-like"/>
</dbReference>
<dbReference type="SUPFAM" id="SSF111038">
    <property type="entry name" value="YjbQ-like"/>
    <property type="match status" value="1"/>
</dbReference>
<dbReference type="PANTHER" id="PTHR30615:SF8">
    <property type="entry name" value="UPF0047 PROTEIN C4A8.02C"/>
    <property type="match status" value="1"/>
</dbReference>
<name>A0A382QPU0_9ZZZZ</name>
<dbReference type="InterPro" id="IPR035917">
    <property type="entry name" value="YjbQ-like_sf"/>
</dbReference>
<protein>
    <recommendedName>
        <fullName evidence="3">Secondary thiamine-phosphate synthase enzyme</fullName>
    </recommendedName>
</protein>
<dbReference type="EMBL" id="UINC01115704">
    <property type="protein sequence ID" value="SVC86935.1"/>
    <property type="molecule type" value="Genomic_DNA"/>
</dbReference>
<evidence type="ECO:0000256" key="1">
    <source>
        <dbReference type="ARBA" id="ARBA00005534"/>
    </source>
</evidence>
<organism evidence="2">
    <name type="scientific">marine metagenome</name>
    <dbReference type="NCBI Taxonomy" id="408172"/>
    <lineage>
        <taxon>unclassified sequences</taxon>
        <taxon>metagenomes</taxon>
        <taxon>ecological metagenomes</taxon>
    </lineage>
</organism>
<accession>A0A382QPU0</accession>
<dbReference type="PANTHER" id="PTHR30615">
    <property type="entry name" value="UNCHARACTERIZED PROTEIN YJBQ-RELATED"/>
    <property type="match status" value="1"/>
</dbReference>
<dbReference type="PIRSF" id="PIRSF004681">
    <property type="entry name" value="UCP004681"/>
    <property type="match status" value="1"/>
</dbReference>
<comment type="similarity">
    <text evidence="1">Belongs to the UPF0047 family.</text>
</comment>
<dbReference type="Pfam" id="PF01894">
    <property type="entry name" value="YjbQ"/>
    <property type="match status" value="1"/>
</dbReference>
<sequence length="139" mass="15542">MGIYRKEILMRSSGKGTYEITGEVAEGVCESGLAEGLASVFVRHTSCSLVLMENADPTARQDLERFMDDLVPDDYPHFIHTYEGPDDMPSHVKMALTRSSETIPFANGRLLLGTWQGIFLWEHRVAPHSRKITLTCVGE</sequence>
<dbReference type="Gene3D" id="2.60.120.460">
    <property type="entry name" value="YjbQ-like"/>
    <property type="match status" value="1"/>
</dbReference>
<dbReference type="NCBIfam" id="TIGR00149">
    <property type="entry name" value="TIGR00149_YjbQ"/>
    <property type="match status" value="1"/>
</dbReference>
<evidence type="ECO:0008006" key="3">
    <source>
        <dbReference type="Google" id="ProtNLM"/>
    </source>
</evidence>
<gene>
    <name evidence="2" type="ORF">METZ01_LOCUS339789</name>
</gene>
<evidence type="ECO:0000313" key="2">
    <source>
        <dbReference type="EMBL" id="SVC86935.1"/>
    </source>
</evidence>
<proteinExistence type="inferred from homology"/>
<reference evidence="2" key="1">
    <citation type="submission" date="2018-05" db="EMBL/GenBank/DDBJ databases">
        <authorList>
            <person name="Lanie J.A."/>
            <person name="Ng W.-L."/>
            <person name="Kazmierczak K.M."/>
            <person name="Andrzejewski T.M."/>
            <person name="Davidsen T.M."/>
            <person name="Wayne K.J."/>
            <person name="Tettelin H."/>
            <person name="Glass J.I."/>
            <person name="Rusch D."/>
            <person name="Podicherti R."/>
            <person name="Tsui H.-C.T."/>
            <person name="Winkler M.E."/>
        </authorList>
    </citation>
    <scope>NUCLEOTIDE SEQUENCE</scope>
</reference>
<dbReference type="AlphaFoldDB" id="A0A382QPU0"/>